<dbReference type="InterPro" id="IPR019734">
    <property type="entry name" value="TPR_rpt"/>
</dbReference>
<keyword evidence="1" id="KW-0413">Isomerase</keyword>
<comment type="caution">
    <text evidence="1">The sequence shown here is derived from an EMBL/GenBank/DDBJ whole genome shotgun (WGS) entry which is preliminary data.</text>
</comment>
<dbReference type="InterPro" id="IPR050754">
    <property type="entry name" value="FKBP4/5/8-like"/>
</dbReference>
<sequence length="316" mass="34917">MSLETNSCERQDACVRPDQCHSSITSRLHGEINKTILQSGQGFQKPQWGSLCVVDIFVDKDNVPTENGTDFGSDQLHEGGKNIEVDLGQSESEFTMKVETCLLTMCEGEVSKFVFYQSGVGSFLKSESIETPLGEQNENLSVVNKSTCLTISLHRFSQAPPCWKLSSEEKYNLALSHKTKGTELFQSGKVDAAFIRYSRAAKYLICIPELSTVADAGFSEMDSECKISLKDLRTLQCICHLNLAACQAKVSNHRGVVDNCTRVLALDADSVKALYRRAVANMACGHKDKARDDLLRAKKLEPQNKAVAHLLQICQL</sequence>
<accession>A0AAV4HT86</accession>
<dbReference type="Proteomes" id="UP000762676">
    <property type="component" value="Unassembled WGS sequence"/>
</dbReference>
<keyword evidence="2" id="KW-1185">Reference proteome</keyword>
<organism evidence="1 2">
    <name type="scientific">Elysia marginata</name>
    <dbReference type="NCBI Taxonomy" id="1093978"/>
    <lineage>
        <taxon>Eukaryota</taxon>
        <taxon>Metazoa</taxon>
        <taxon>Spiralia</taxon>
        <taxon>Lophotrochozoa</taxon>
        <taxon>Mollusca</taxon>
        <taxon>Gastropoda</taxon>
        <taxon>Heterobranchia</taxon>
        <taxon>Euthyneura</taxon>
        <taxon>Panpulmonata</taxon>
        <taxon>Sacoglossa</taxon>
        <taxon>Placobranchoidea</taxon>
        <taxon>Plakobranchidae</taxon>
        <taxon>Elysia</taxon>
    </lineage>
</organism>
<protein>
    <submittedName>
        <fullName evidence="1">Peptidyl-prolyl cis-trans isomerase FKBP4</fullName>
    </submittedName>
</protein>
<dbReference type="SUPFAM" id="SSF48452">
    <property type="entry name" value="TPR-like"/>
    <property type="match status" value="1"/>
</dbReference>
<dbReference type="Gene3D" id="3.10.50.40">
    <property type="match status" value="1"/>
</dbReference>
<dbReference type="GO" id="GO:0003755">
    <property type="term" value="F:peptidyl-prolyl cis-trans isomerase activity"/>
    <property type="evidence" value="ECO:0007669"/>
    <property type="project" value="InterPro"/>
</dbReference>
<dbReference type="AlphaFoldDB" id="A0AAV4HT86"/>
<dbReference type="PANTHER" id="PTHR46512">
    <property type="entry name" value="PEPTIDYLPROLYL ISOMERASE"/>
    <property type="match status" value="1"/>
</dbReference>
<dbReference type="InterPro" id="IPR046357">
    <property type="entry name" value="PPIase_dom_sf"/>
</dbReference>
<reference evidence="1 2" key="1">
    <citation type="journal article" date="2021" name="Elife">
        <title>Chloroplast acquisition without the gene transfer in kleptoplastic sea slugs, Plakobranchus ocellatus.</title>
        <authorList>
            <person name="Maeda T."/>
            <person name="Takahashi S."/>
            <person name="Yoshida T."/>
            <person name="Shimamura S."/>
            <person name="Takaki Y."/>
            <person name="Nagai Y."/>
            <person name="Toyoda A."/>
            <person name="Suzuki Y."/>
            <person name="Arimoto A."/>
            <person name="Ishii H."/>
            <person name="Satoh N."/>
            <person name="Nishiyama T."/>
            <person name="Hasebe M."/>
            <person name="Maruyama T."/>
            <person name="Minagawa J."/>
            <person name="Obokata J."/>
            <person name="Shigenobu S."/>
        </authorList>
    </citation>
    <scope>NUCLEOTIDE SEQUENCE [LARGE SCALE GENOMIC DNA]</scope>
</reference>
<dbReference type="SUPFAM" id="SSF54534">
    <property type="entry name" value="FKBP-like"/>
    <property type="match status" value="1"/>
</dbReference>
<dbReference type="PANTHER" id="PTHR46512:SF10">
    <property type="entry name" value="FK506-BINDING PROTEIN-LIKE"/>
    <property type="match status" value="1"/>
</dbReference>
<gene>
    <name evidence="1" type="ORF">ElyMa_001077600</name>
</gene>
<dbReference type="InterPro" id="IPR011990">
    <property type="entry name" value="TPR-like_helical_dom_sf"/>
</dbReference>
<evidence type="ECO:0000313" key="1">
    <source>
        <dbReference type="EMBL" id="GFS00661.1"/>
    </source>
</evidence>
<name>A0AAV4HT86_9GAST</name>
<dbReference type="EMBL" id="BMAT01002172">
    <property type="protein sequence ID" value="GFS00661.1"/>
    <property type="molecule type" value="Genomic_DNA"/>
</dbReference>
<evidence type="ECO:0000313" key="2">
    <source>
        <dbReference type="Proteomes" id="UP000762676"/>
    </source>
</evidence>
<dbReference type="Gene3D" id="1.25.40.10">
    <property type="entry name" value="Tetratricopeptide repeat domain"/>
    <property type="match status" value="1"/>
</dbReference>
<proteinExistence type="predicted"/>
<dbReference type="SMART" id="SM00028">
    <property type="entry name" value="TPR"/>
    <property type="match status" value="2"/>
</dbReference>